<gene>
    <name evidence="2" type="ORF">PYCCODRAFT_1260776</name>
</gene>
<evidence type="ECO:0000256" key="1">
    <source>
        <dbReference type="SAM" id="MobiDB-lite"/>
    </source>
</evidence>
<evidence type="ECO:0000313" key="2">
    <source>
        <dbReference type="EMBL" id="OSC96635.1"/>
    </source>
</evidence>
<reference evidence="2 3" key="1">
    <citation type="journal article" date="2015" name="Biotechnol. Biofuels">
        <title>Enhanced degradation of softwood versus hardwood by the white-rot fungus Pycnoporus coccineus.</title>
        <authorList>
            <person name="Couturier M."/>
            <person name="Navarro D."/>
            <person name="Chevret D."/>
            <person name="Henrissat B."/>
            <person name="Piumi F."/>
            <person name="Ruiz-Duenas F.J."/>
            <person name="Martinez A.T."/>
            <person name="Grigoriev I.V."/>
            <person name="Riley R."/>
            <person name="Lipzen A."/>
            <person name="Berrin J.G."/>
            <person name="Master E.R."/>
            <person name="Rosso M.N."/>
        </authorList>
    </citation>
    <scope>NUCLEOTIDE SEQUENCE [LARGE SCALE GENOMIC DNA]</scope>
    <source>
        <strain evidence="2 3">BRFM310</strain>
    </source>
</reference>
<protein>
    <submittedName>
        <fullName evidence="2">Uncharacterized protein</fullName>
    </submittedName>
</protein>
<accession>A0A1Y2I682</accession>
<feature type="compositionally biased region" description="Basic and acidic residues" evidence="1">
    <location>
        <begin position="63"/>
        <end position="72"/>
    </location>
</feature>
<feature type="region of interest" description="Disordered" evidence="1">
    <location>
        <begin position="42"/>
        <end position="72"/>
    </location>
</feature>
<dbReference type="AlphaFoldDB" id="A0A1Y2I682"/>
<sequence length="190" mass="20920">MSALRSAFLRPSRVPLRRLGLPPCASPLRTAFLAGANASFRRRATSRSNIPPRDQTFPFSWHSTDRAPRSEDTWNPLKTANANLVDSAIAGQRVPTGALNPIRADGPLVPLSSEGRPWREPRRGSASSRVERAYCVSAREGSKGLDLMPILVPRYKAGVRRCPFVFVSNPLFARPRVLHTSYPSLTLCCA</sequence>
<organism evidence="2 3">
    <name type="scientific">Trametes coccinea (strain BRFM310)</name>
    <name type="common">Pycnoporus coccineus</name>
    <dbReference type="NCBI Taxonomy" id="1353009"/>
    <lineage>
        <taxon>Eukaryota</taxon>
        <taxon>Fungi</taxon>
        <taxon>Dikarya</taxon>
        <taxon>Basidiomycota</taxon>
        <taxon>Agaricomycotina</taxon>
        <taxon>Agaricomycetes</taxon>
        <taxon>Polyporales</taxon>
        <taxon>Polyporaceae</taxon>
        <taxon>Trametes</taxon>
    </lineage>
</organism>
<keyword evidence="3" id="KW-1185">Reference proteome</keyword>
<dbReference type="Proteomes" id="UP000193067">
    <property type="component" value="Unassembled WGS sequence"/>
</dbReference>
<dbReference type="EMBL" id="KZ084172">
    <property type="protein sequence ID" value="OSC96635.1"/>
    <property type="molecule type" value="Genomic_DNA"/>
</dbReference>
<evidence type="ECO:0000313" key="3">
    <source>
        <dbReference type="Proteomes" id="UP000193067"/>
    </source>
</evidence>
<proteinExistence type="predicted"/>
<name>A0A1Y2I682_TRAC3</name>